<feature type="transmembrane region" description="Helical" evidence="4">
    <location>
        <begin position="53"/>
        <end position="72"/>
    </location>
</feature>
<feature type="transmembrane region" description="Helical" evidence="4">
    <location>
        <begin position="258"/>
        <end position="278"/>
    </location>
</feature>
<dbReference type="AlphaFoldDB" id="A0AAV2GTI1"/>
<feature type="transmembrane region" description="Helical" evidence="4">
    <location>
        <begin position="176"/>
        <end position="194"/>
    </location>
</feature>
<feature type="transmembrane region" description="Helical" evidence="4">
    <location>
        <begin position="12"/>
        <end position="33"/>
    </location>
</feature>
<dbReference type="PANTHER" id="PTHR31218">
    <property type="entry name" value="WAT1-RELATED PROTEIN"/>
    <property type="match status" value="1"/>
</dbReference>
<sequence>MKAGLERVSSSLAAAPFAAMVGMEGCTIALTIMAKTVLSGGMVNRMVMSPYVFVVYVNALGTLFLFPFSFLYHRSWWSGSAGGKNDEILDEKQQQQQQQQPRPVFPLLARYFFMGFTGIALSQNLAFMGLVYSSPIVVCAMGLLIPAFSSVLDVLLGGRAINKSTHWSSSSFKFKLIGALISAMGAITVVTYKGPYIREARPSPSPHLQQKQHRFVFYSLADDDSWAAGCLLLAASSLCVSIWNFLQSDTVKRNPKVMEVASCYSLAGTVQCAIFASAVERDLGAWKIKIVGLESMVILVTAIFGSIIRSSVHVWSARAKGSLYVAMFQPFRIVWATFFGVSFFVNGLHYGSVIGTVVCGMGYYTILWGRIKEDEGRKVCAHDVKCSSDNRAPLLIKDNSQV</sequence>
<evidence type="ECO:0008006" key="7">
    <source>
        <dbReference type="Google" id="ProtNLM"/>
    </source>
</evidence>
<dbReference type="InterPro" id="IPR030184">
    <property type="entry name" value="WAT1-related"/>
</dbReference>
<evidence type="ECO:0000256" key="3">
    <source>
        <dbReference type="ARBA" id="ARBA00023136"/>
    </source>
</evidence>
<proteinExistence type="predicted"/>
<dbReference type="Proteomes" id="UP001497516">
    <property type="component" value="Chromosome 9"/>
</dbReference>
<name>A0AAV2GTI1_9ROSI</name>
<dbReference type="GO" id="GO:0016020">
    <property type="term" value="C:membrane"/>
    <property type="evidence" value="ECO:0007669"/>
    <property type="project" value="InterPro"/>
</dbReference>
<keyword evidence="1 4" id="KW-0812">Transmembrane</keyword>
<feature type="transmembrane region" description="Helical" evidence="4">
    <location>
        <begin position="107"/>
        <end position="126"/>
    </location>
</feature>
<dbReference type="GO" id="GO:0022857">
    <property type="term" value="F:transmembrane transporter activity"/>
    <property type="evidence" value="ECO:0007669"/>
    <property type="project" value="InterPro"/>
</dbReference>
<protein>
    <recommendedName>
        <fullName evidence="7">WAT1-related protein</fullName>
    </recommendedName>
</protein>
<evidence type="ECO:0000313" key="5">
    <source>
        <dbReference type="EMBL" id="CAL1413667.1"/>
    </source>
</evidence>
<evidence type="ECO:0000313" key="6">
    <source>
        <dbReference type="Proteomes" id="UP001497516"/>
    </source>
</evidence>
<reference evidence="5 6" key="1">
    <citation type="submission" date="2024-04" db="EMBL/GenBank/DDBJ databases">
        <authorList>
            <person name="Fracassetti M."/>
        </authorList>
    </citation>
    <scope>NUCLEOTIDE SEQUENCE [LARGE SCALE GENOMIC DNA]</scope>
</reference>
<evidence type="ECO:0000256" key="2">
    <source>
        <dbReference type="ARBA" id="ARBA00022989"/>
    </source>
</evidence>
<keyword evidence="6" id="KW-1185">Reference proteome</keyword>
<organism evidence="5 6">
    <name type="scientific">Linum trigynum</name>
    <dbReference type="NCBI Taxonomy" id="586398"/>
    <lineage>
        <taxon>Eukaryota</taxon>
        <taxon>Viridiplantae</taxon>
        <taxon>Streptophyta</taxon>
        <taxon>Embryophyta</taxon>
        <taxon>Tracheophyta</taxon>
        <taxon>Spermatophyta</taxon>
        <taxon>Magnoliopsida</taxon>
        <taxon>eudicotyledons</taxon>
        <taxon>Gunneridae</taxon>
        <taxon>Pentapetalae</taxon>
        <taxon>rosids</taxon>
        <taxon>fabids</taxon>
        <taxon>Malpighiales</taxon>
        <taxon>Linaceae</taxon>
        <taxon>Linum</taxon>
    </lineage>
</organism>
<evidence type="ECO:0000256" key="4">
    <source>
        <dbReference type="SAM" id="Phobius"/>
    </source>
</evidence>
<dbReference type="EMBL" id="OZ034822">
    <property type="protein sequence ID" value="CAL1413667.1"/>
    <property type="molecule type" value="Genomic_DNA"/>
</dbReference>
<gene>
    <name evidence="5" type="ORF">LTRI10_LOCUS52881</name>
</gene>
<feature type="transmembrane region" description="Helical" evidence="4">
    <location>
        <begin position="226"/>
        <end position="246"/>
    </location>
</feature>
<feature type="transmembrane region" description="Helical" evidence="4">
    <location>
        <begin position="350"/>
        <end position="368"/>
    </location>
</feature>
<accession>A0AAV2GTI1</accession>
<feature type="transmembrane region" description="Helical" evidence="4">
    <location>
        <begin position="290"/>
        <end position="309"/>
    </location>
</feature>
<feature type="transmembrane region" description="Helical" evidence="4">
    <location>
        <begin position="132"/>
        <end position="156"/>
    </location>
</feature>
<feature type="transmembrane region" description="Helical" evidence="4">
    <location>
        <begin position="321"/>
        <end position="344"/>
    </location>
</feature>
<keyword evidence="3 4" id="KW-0472">Membrane</keyword>
<evidence type="ECO:0000256" key="1">
    <source>
        <dbReference type="ARBA" id="ARBA00022692"/>
    </source>
</evidence>
<keyword evidence="2 4" id="KW-1133">Transmembrane helix</keyword>